<evidence type="ECO:0000256" key="9">
    <source>
        <dbReference type="RuleBase" id="RU003857"/>
    </source>
</evidence>
<evidence type="ECO:0000256" key="10">
    <source>
        <dbReference type="SAM" id="Phobius"/>
    </source>
</evidence>
<dbReference type="GO" id="GO:0005886">
    <property type="term" value="C:plasma membrane"/>
    <property type="evidence" value="ECO:0007669"/>
    <property type="project" value="TreeGrafter"/>
</dbReference>
<reference evidence="12" key="2">
    <citation type="submission" date="2025-08" db="UniProtKB">
        <authorList>
            <consortium name="Ensembl"/>
        </authorList>
    </citation>
    <scope>IDENTIFICATION</scope>
</reference>
<feature type="transmembrane region" description="Helical" evidence="10">
    <location>
        <begin position="12"/>
        <end position="33"/>
    </location>
</feature>
<dbReference type="GO" id="GO:0015271">
    <property type="term" value="F:outward rectifier potassium channel activity"/>
    <property type="evidence" value="ECO:0007669"/>
    <property type="project" value="TreeGrafter"/>
</dbReference>
<keyword evidence="4" id="KW-0630">Potassium</keyword>
<evidence type="ECO:0000256" key="2">
    <source>
        <dbReference type="ARBA" id="ARBA00022448"/>
    </source>
</evidence>
<protein>
    <recommendedName>
        <fullName evidence="11">Potassium channel domain-containing protein</fullName>
    </recommendedName>
</protein>
<comment type="similarity">
    <text evidence="9">Belongs to the two pore domain potassium channel (TC 1.A.1.8) family.</text>
</comment>
<evidence type="ECO:0000256" key="5">
    <source>
        <dbReference type="ARBA" id="ARBA00022989"/>
    </source>
</evidence>
<gene>
    <name evidence="12" type="primary">KCNK7</name>
</gene>
<evidence type="ECO:0000256" key="4">
    <source>
        <dbReference type="ARBA" id="ARBA00022958"/>
    </source>
</evidence>
<dbReference type="GeneTree" id="ENSGT00940000155293"/>
<reference evidence="12 13" key="1">
    <citation type="submission" date="2020-06" db="EMBL/GenBank/DDBJ databases">
        <authorList>
            <consortium name="Wellcome Sanger Institute Data Sharing"/>
        </authorList>
    </citation>
    <scope>NUCLEOTIDE SEQUENCE [LARGE SCALE GENOMIC DNA]</scope>
</reference>
<feature type="transmembrane region" description="Helical" evidence="10">
    <location>
        <begin position="234"/>
        <end position="257"/>
    </location>
</feature>
<keyword evidence="7 10" id="KW-0472">Membrane</keyword>
<reference evidence="12" key="3">
    <citation type="submission" date="2025-09" db="UniProtKB">
        <authorList>
            <consortium name="Ensembl"/>
        </authorList>
    </citation>
    <scope>IDENTIFICATION</scope>
</reference>
<feature type="transmembrane region" description="Helical" evidence="10">
    <location>
        <begin position="119"/>
        <end position="146"/>
    </location>
</feature>
<evidence type="ECO:0000313" key="13">
    <source>
        <dbReference type="Proteomes" id="UP000694580"/>
    </source>
</evidence>
<dbReference type="Gene3D" id="1.10.287.70">
    <property type="match status" value="1"/>
</dbReference>
<dbReference type="RefSeq" id="XP_028828713.1">
    <property type="nucleotide sequence ID" value="XM_028972880.1"/>
</dbReference>
<proteinExistence type="inferred from homology"/>
<dbReference type="PRINTS" id="PR01586">
    <property type="entry name" value="TWIKCHANNEL"/>
</dbReference>
<keyword evidence="5 10" id="KW-1133">Transmembrane helix</keyword>
<dbReference type="InterPro" id="IPR003280">
    <property type="entry name" value="2pore_dom_K_chnl"/>
</dbReference>
<organism evidence="12 13">
    <name type="scientific">Denticeps clupeoides</name>
    <name type="common">denticle herring</name>
    <dbReference type="NCBI Taxonomy" id="299321"/>
    <lineage>
        <taxon>Eukaryota</taxon>
        <taxon>Metazoa</taxon>
        <taxon>Chordata</taxon>
        <taxon>Craniata</taxon>
        <taxon>Vertebrata</taxon>
        <taxon>Euteleostomi</taxon>
        <taxon>Actinopterygii</taxon>
        <taxon>Neopterygii</taxon>
        <taxon>Teleostei</taxon>
        <taxon>Clupei</taxon>
        <taxon>Clupeiformes</taxon>
        <taxon>Denticipitoidei</taxon>
        <taxon>Denticipitidae</taxon>
        <taxon>Denticeps</taxon>
    </lineage>
</organism>
<keyword evidence="3 9" id="KW-0812">Transmembrane</keyword>
<evidence type="ECO:0000256" key="6">
    <source>
        <dbReference type="ARBA" id="ARBA00023065"/>
    </source>
</evidence>
<evidence type="ECO:0000256" key="7">
    <source>
        <dbReference type="ARBA" id="ARBA00023136"/>
    </source>
</evidence>
<evidence type="ECO:0000313" key="12">
    <source>
        <dbReference type="Ensembl" id="ENSDCDP00010009465.1"/>
    </source>
</evidence>
<dbReference type="SUPFAM" id="SSF81324">
    <property type="entry name" value="Voltage-gated potassium channels"/>
    <property type="match status" value="2"/>
</dbReference>
<evidence type="ECO:0000259" key="11">
    <source>
        <dbReference type="Pfam" id="PF07885"/>
    </source>
</evidence>
<keyword evidence="8 9" id="KW-0407">Ion channel</keyword>
<dbReference type="Proteomes" id="UP000694580">
    <property type="component" value="Chromosome 1"/>
</dbReference>
<dbReference type="InterPro" id="IPR013099">
    <property type="entry name" value="K_chnl_dom"/>
</dbReference>
<dbReference type="InterPro" id="IPR005408">
    <property type="entry name" value="2pore_dom_K_chnl_TWIK"/>
</dbReference>
<accession>A0AAY4AMI4</accession>
<dbReference type="GO" id="GO:0030322">
    <property type="term" value="P:stabilization of membrane potential"/>
    <property type="evidence" value="ECO:0007669"/>
    <property type="project" value="TreeGrafter"/>
</dbReference>
<sequence>MALRRLLRERAFCLLAVGYVLLLALGGLGFMLLERTEESALAAEARGLRARFLREHPCVRARALDALARRALHAGGRGVAVLEADGDARNFDFASSLFFVTTFLTTTGYGTTMPLSDSGRLFCILYCMVGIPVTLLLLSCLTRAILPRLSRLPVRLLQTLWGLSHSRAALAYAASLAACTAVLFFLLPAASFCLLEPDWSFLESLYFCFISLSTIGLGDYLPGKNRSLPERRRLEFATSCYLVVGLVVLFVVLETFWELPQVQALVRLFAGPRSMDLKGLDLGEMVFECGPASPASPEESAQYALPISTISSCAPERPPLAALPPPLQTGPTE</sequence>
<dbReference type="PANTHER" id="PTHR11003:SF59">
    <property type="entry name" value="POTASSIUM CHANNEL SUBFAMILY K MEMBER 1"/>
    <property type="match status" value="1"/>
</dbReference>
<keyword evidence="6 9" id="KW-0406">Ion transport</keyword>
<dbReference type="GeneID" id="114786053"/>
<evidence type="ECO:0000256" key="8">
    <source>
        <dbReference type="ARBA" id="ARBA00023303"/>
    </source>
</evidence>
<feature type="transmembrane region" description="Helical" evidence="10">
    <location>
        <begin position="167"/>
        <end position="192"/>
    </location>
</feature>
<feature type="domain" description="Potassium channel" evidence="11">
    <location>
        <begin position="182"/>
        <end position="257"/>
    </location>
</feature>
<dbReference type="Pfam" id="PF07885">
    <property type="entry name" value="Ion_trans_2"/>
    <property type="match status" value="2"/>
</dbReference>
<feature type="domain" description="Potassium channel" evidence="11">
    <location>
        <begin position="88"/>
        <end position="145"/>
    </location>
</feature>
<comment type="subcellular location">
    <subcellularLocation>
        <location evidence="1">Membrane</location>
        <topology evidence="1">Multi-pass membrane protein</topology>
    </subcellularLocation>
</comment>
<keyword evidence="13" id="KW-1185">Reference proteome</keyword>
<dbReference type="Ensembl" id="ENSDCDT00010009948.1">
    <property type="protein sequence ID" value="ENSDCDP00010009465.1"/>
    <property type="gene ID" value="ENSDCDG00010004231.1"/>
</dbReference>
<evidence type="ECO:0000256" key="3">
    <source>
        <dbReference type="ARBA" id="ARBA00022692"/>
    </source>
</evidence>
<dbReference type="GO" id="GO:0022841">
    <property type="term" value="F:potassium ion leak channel activity"/>
    <property type="evidence" value="ECO:0007669"/>
    <property type="project" value="TreeGrafter"/>
</dbReference>
<dbReference type="AlphaFoldDB" id="A0AAY4AMI4"/>
<keyword evidence="2 9" id="KW-0813">Transport</keyword>
<name>A0AAY4AMI4_9TELE</name>
<dbReference type="PANTHER" id="PTHR11003">
    <property type="entry name" value="POTASSIUM CHANNEL, SUBFAMILY K"/>
    <property type="match status" value="1"/>
</dbReference>
<dbReference type="PRINTS" id="PR01333">
    <property type="entry name" value="2POREKCHANEL"/>
</dbReference>
<feature type="transmembrane region" description="Helical" evidence="10">
    <location>
        <begin position="204"/>
        <end position="222"/>
    </location>
</feature>
<evidence type="ECO:0000256" key="1">
    <source>
        <dbReference type="ARBA" id="ARBA00004141"/>
    </source>
</evidence>